<proteinExistence type="predicted"/>
<protein>
    <submittedName>
        <fullName evidence="1">Uncharacterized protein</fullName>
    </submittedName>
</protein>
<evidence type="ECO:0000313" key="1">
    <source>
        <dbReference type="EMBL" id="KAG7495469.1"/>
    </source>
</evidence>
<keyword evidence="2" id="KW-1185">Reference proteome</keyword>
<accession>A0AAV6QTK2</accession>
<name>A0AAV6QTK2_SOLSE</name>
<reference evidence="1 2" key="1">
    <citation type="journal article" date="2021" name="Sci. Rep.">
        <title>Chromosome anchoring in Senegalese sole (Solea senegalensis) reveals sex-associated markers and genome rearrangements in flatfish.</title>
        <authorList>
            <person name="Guerrero-Cozar I."/>
            <person name="Gomez-Garrido J."/>
            <person name="Berbel C."/>
            <person name="Martinez-Blanch J.F."/>
            <person name="Alioto T."/>
            <person name="Claros M.G."/>
            <person name="Gagnaire P.A."/>
            <person name="Manchado M."/>
        </authorList>
    </citation>
    <scope>NUCLEOTIDE SEQUENCE [LARGE SCALE GENOMIC DNA]</scope>
    <source>
        <strain evidence="1">Sse05_10M</strain>
    </source>
</reference>
<comment type="caution">
    <text evidence="1">The sequence shown here is derived from an EMBL/GenBank/DDBJ whole genome shotgun (WGS) entry which is preliminary data.</text>
</comment>
<sequence>MRRLRTRRLRTRRLQRKNETFAKIERDVCKDRTRRLRSKNEAFAKQERGICKARTRRLRSNNEAFKNETFKNETFAKKEQDVYEDRTRRLREFKVESGSCQSCREHIILSSLLDINKLTTQHNPDDPDDAVCSSSNLKENLNLTTTSS</sequence>
<dbReference type="AlphaFoldDB" id="A0AAV6QTK2"/>
<gene>
    <name evidence="1" type="ORF">JOB18_000183</name>
</gene>
<organism evidence="1 2">
    <name type="scientific">Solea senegalensis</name>
    <name type="common">Senegalese sole</name>
    <dbReference type="NCBI Taxonomy" id="28829"/>
    <lineage>
        <taxon>Eukaryota</taxon>
        <taxon>Metazoa</taxon>
        <taxon>Chordata</taxon>
        <taxon>Craniata</taxon>
        <taxon>Vertebrata</taxon>
        <taxon>Euteleostomi</taxon>
        <taxon>Actinopterygii</taxon>
        <taxon>Neopterygii</taxon>
        <taxon>Teleostei</taxon>
        <taxon>Neoteleostei</taxon>
        <taxon>Acanthomorphata</taxon>
        <taxon>Carangaria</taxon>
        <taxon>Pleuronectiformes</taxon>
        <taxon>Pleuronectoidei</taxon>
        <taxon>Soleidae</taxon>
        <taxon>Solea</taxon>
    </lineage>
</organism>
<dbReference type="Proteomes" id="UP000693946">
    <property type="component" value="Linkage Group LG3"/>
</dbReference>
<evidence type="ECO:0000313" key="2">
    <source>
        <dbReference type="Proteomes" id="UP000693946"/>
    </source>
</evidence>
<dbReference type="EMBL" id="JAGKHQ010000015">
    <property type="protein sequence ID" value="KAG7495469.1"/>
    <property type="molecule type" value="Genomic_DNA"/>
</dbReference>